<dbReference type="GO" id="GO:0007165">
    <property type="term" value="P:signal transduction"/>
    <property type="evidence" value="ECO:0007669"/>
    <property type="project" value="InterPro"/>
</dbReference>
<dbReference type="PRINTS" id="PR01537">
    <property type="entry name" value="INTRLKN1R1F"/>
</dbReference>
<keyword evidence="2" id="KW-0812">Transmembrane</keyword>
<dbReference type="Gene3D" id="3.40.50.10140">
    <property type="entry name" value="Toll/interleukin-1 receptor homology (TIR) domain"/>
    <property type="match status" value="1"/>
</dbReference>
<dbReference type="SUPFAM" id="SSF52058">
    <property type="entry name" value="L domain-like"/>
    <property type="match status" value="1"/>
</dbReference>
<keyword evidence="9" id="KW-1185">Reference proteome</keyword>
<evidence type="ECO:0000313" key="8">
    <source>
        <dbReference type="EMBL" id="KOB77487.1"/>
    </source>
</evidence>
<evidence type="ECO:0000259" key="7">
    <source>
        <dbReference type="PROSITE" id="PS50104"/>
    </source>
</evidence>
<dbReference type="Proteomes" id="UP000037510">
    <property type="component" value="Unassembled WGS sequence"/>
</dbReference>
<evidence type="ECO:0000256" key="6">
    <source>
        <dbReference type="SAM" id="MobiDB-lite"/>
    </source>
</evidence>
<keyword evidence="5" id="KW-0472">Membrane</keyword>
<feature type="region of interest" description="Disordered" evidence="6">
    <location>
        <begin position="627"/>
        <end position="649"/>
    </location>
</feature>
<dbReference type="GO" id="GO:0005886">
    <property type="term" value="C:plasma membrane"/>
    <property type="evidence" value="ECO:0007669"/>
    <property type="project" value="TreeGrafter"/>
</dbReference>
<dbReference type="SUPFAM" id="SSF52200">
    <property type="entry name" value="Toll/Interleukin receptor TIR domain"/>
    <property type="match status" value="1"/>
</dbReference>
<evidence type="ECO:0000256" key="2">
    <source>
        <dbReference type="ARBA" id="ARBA00022692"/>
    </source>
</evidence>
<keyword evidence="8" id="KW-0675">Receptor</keyword>
<evidence type="ECO:0000256" key="5">
    <source>
        <dbReference type="ARBA" id="ARBA00023136"/>
    </source>
</evidence>
<gene>
    <name evidence="8" type="ORF">OBRU01_03579</name>
</gene>
<evidence type="ECO:0000313" key="9">
    <source>
        <dbReference type="Proteomes" id="UP000037510"/>
    </source>
</evidence>
<keyword evidence="3" id="KW-0732">Signal</keyword>
<dbReference type="InterPro" id="IPR000157">
    <property type="entry name" value="TIR_dom"/>
</dbReference>
<dbReference type="Pfam" id="PF13676">
    <property type="entry name" value="TIR_2"/>
    <property type="match status" value="1"/>
</dbReference>
<name>A0A0L7LPX8_OPEBR</name>
<proteinExistence type="predicted"/>
<dbReference type="PANTHER" id="PTHR24365">
    <property type="entry name" value="TOLL-LIKE RECEPTOR"/>
    <property type="match status" value="1"/>
</dbReference>
<dbReference type="EMBL" id="JTDY01000372">
    <property type="protein sequence ID" value="KOB77487.1"/>
    <property type="molecule type" value="Genomic_DNA"/>
</dbReference>
<dbReference type="GO" id="GO:0045087">
    <property type="term" value="P:innate immune response"/>
    <property type="evidence" value="ECO:0007669"/>
    <property type="project" value="TreeGrafter"/>
</dbReference>
<dbReference type="Gene3D" id="3.80.10.10">
    <property type="entry name" value="Ribonuclease Inhibitor"/>
    <property type="match status" value="2"/>
</dbReference>
<evidence type="ECO:0000256" key="4">
    <source>
        <dbReference type="ARBA" id="ARBA00022989"/>
    </source>
</evidence>
<protein>
    <submittedName>
        <fullName evidence="8">Toll receptor</fullName>
    </submittedName>
</protein>
<dbReference type="PANTHER" id="PTHR24365:SF541">
    <property type="entry name" value="PROTEIN TOLL-RELATED"/>
    <property type="match status" value="1"/>
</dbReference>
<dbReference type="STRING" id="104452.A0A0L7LPX8"/>
<comment type="caution">
    <text evidence="8">The sequence shown here is derived from an EMBL/GenBank/DDBJ whole genome shotgun (WGS) entry which is preliminary data.</text>
</comment>
<dbReference type="PROSITE" id="PS50104">
    <property type="entry name" value="TIR"/>
    <property type="match status" value="1"/>
</dbReference>
<reference evidence="8 9" key="1">
    <citation type="journal article" date="2015" name="Genome Biol. Evol.">
        <title>The genome of winter moth (Operophtera brumata) provides a genomic perspective on sexual dimorphism and phenology.</title>
        <authorList>
            <person name="Derks M.F."/>
            <person name="Smit S."/>
            <person name="Salis L."/>
            <person name="Schijlen E."/>
            <person name="Bossers A."/>
            <person name="Mateman C."/>
            <person name="Pijl A.S."/>
            <person name="de Ridder D."/>
            <person name="Groenen M.A."/>
            <person name="Visser M.E."/>
            <person name="Megens H.J."/>
        </authorList>
    </citation>
    <scope>NUCLEOTIDE SEQUENCE [LARGE SCALE GENOMIC DNA]</scope>
    <source>
        <strain evidence="8">WM2013NL</strain>
        <tissue evidence="8">Head and thorax</tissue>
    </source>
</reference>
<keyword evidence="4" id="KW-1133">Transmembrane helix</keyword>
<comment type="subcellular location">
    <subcellularLocation>
        <location evidence="1">Membrane</location>
        <topology evidence="1">Single-pass membrane protein</topology>
    </subcellularLocation>
</comment>
<dbReference type="InterPro" id="IPR035897">
    <property type="entry name" value="Toll_tir_struct_dom_sf"/>
</dbReference>
<dbReference type="AlphaFoldDB" id="A0A0L7LPX8"/>
<dbReference type="SMART" id="SM00255">
    <property type="entry name" value="TIR"/>
    <property type="match status" value="1"/>
</dbReference>
<sequence length="649" mass="69612">MPRGATATVRIALSPLLTSPHSPSLCAPVAGDSHLRALTNLTELNLSFTEVTRICRDWREGMPRLLNLRLSNTNITILSVSAAHSTDISTSVRLNKQFVSPQFSDLQYKRDNATLQHAEGPSVELYNARVTTIDYSAADELRARDVPTARVTVKLSVPLVCDCRLFRALRALRREPKHANLGGTLMCAARPDGAPARALLQVPLDDLMCRSEPKVCPDLPPGCACWHREQGEMGRLLWRVRVNCEGAGLAEMPPLPALNGSDVEWDLRLARNNISTLDKLPSGLLVSLTWGFNKLDLRNNSVSRVSARAATALGRAVAVKLSGNPLACDCDAMPLLNAVAALHAGRGELDAALCEDGRALLDDGDGRFACPEGGGLSVLLVATLGTLLGALALATLAAGSALVRPAQRVRLKGVLLRWGWLPRSAEPADGRRFDVFVAFAHMDAEFVRELTVRLESGAHALRLCLHERDWAPGEFIGAQVAASVRNARRTLVVVSRHFLLSEWTRAEFREAQAAGARDGTPRLVVVLLEEPDALPLDRELRRYLATNTYLRSNHPRFWERLRDALAAPAPGPTTLAIPKPDPTTLTIPIPVTAAGSAPAHALSMGADKTPVGGSPCRNKPVGGLPCRNTPVGGSPGGLADGAHVAPTPA</sequence>
<dbReference type="GO" id="GO:0038023">
    <property type="term" value="F:signaling receptor activity"/>
    <property type="evidence" value="ECO:0007669"/>
    <property type="project" value="TreeGrafter"/>
</dbReference>
<evidence type="ECO:0000256" key="3">
    <source>
        <dbReference type="ARBA" id="ARBA00022729"/>
    </source>
</evidence>
<organism evidence="8 9">
    <name type="scientific">Operophtera brumata</name>
    <name type="common">Winter moth</name>
    <name type="synonym">Phalaena brumata</name>
    <dbReference type="NCBI Taxonomy" id="104452"/>
    <lineage>
        <taxon>Eukaryota</taxon>
        <taxon>Metazoa</taxon>
        <taxon>Ecdysozoa</taxon>
        <taxon>Arthropoda</taxon>
        <taxon>Hexapoda</taxon>
        <taxon>Insecta</taxon>
        <taxon>Pterygota</taxon>
        <taxon>Neoptera</taxon>
        <taxon>Endopterygota</taxon>
        <taxon>Lepidoptera</taxon>
        <taxon>Glossata</taxon>
        <taxon>Ditrysia</taxon>
        <taxon>Geometroidea</taxon>
        <taxon>Geometridae</taxon>
        <taxon>Larentiinae</taxon>
        <taxon>Operophtera</taxon>
    </lineage>
</organism>
<dbReference type="InterPro" id="IPR032675">
    <property type="entry name" value="LRR_dom_sf"/>
</dbReference>
<accession>A0A0L7LPX8</accession>
<evidence type="ECO:0000256" key="1">
    <source>
        <dbReference type="ARBA" id="ARBA00004167"/>
    </source>
</evidence>
<feature type="domain" description="TIR" evidence="7">
    <location>
        <begin position="431"/>
        <end position="565"/>
    </location>
</feature>